<dbReference type="AlphaFoldDB" id="A0A923N2U1"/>
<reference evidence="8 9" key="1">
    <citation type="submission" date="2020-08" db="EMBL/GenBank/DDBJ databases">
        <title>Description of novel Flavobacterium F-392 isolate.</title>
        <authorList>
            <person name="Saticioglu I.B."/>
            <person name="Duman M."/>
            <person name="Altun S."/>
        </authorList>
    </citation>
    <scope>NUCLEOTIDE SEQUENCE [LARGE SCALE GENOMIC DNA]</scope>
    <source>
        <strain evidence="8 9">F-392</strain>
    </source>
</reference>
<evidence type="ECO:0000256" key="4">
    <source>
        <dbReference type="ARBA" id="ARBA00023239"/>
    </source>
</evidence>
<feature type="domain" description="Heparinase II/III-like C-terminal" evidence="6">
    <location>
        <begin position="401"/>
        <end position="572"/>
    </location>
</feature>
<evidence type="ECO:0000313" key="9">
    <source>
        <dbReference type="Proteomes" id="UP000641454"/>
    </source>
</evidence>
<dbReference type="EMBL" id="JACRUL010000108">
    <property type="protein sequence ID" value="MBC5846294.1"/>
    <property type="molecule type" value="Genomic_DNA"/>
</dbReference>
<feature type="chain" id="PRO_5036788720" evidence="5">
    <location>
        <begin position="22"/>
        <end position="602"/>
    </location>
</feature>
<evidence type="ECO:0000256" key="3">
    <source>
        <dbReference type="ARBA" id="ARBA00022764"/>
    </source>
</evidence>
<dbReference type="Proteomes" id="UP000641454">
    <property type="component" value="Unassembled WGS sequence"/>
</dbReference>
<dbReference type="InterPro" id="IPR031680">
    <property type="entry name" value="Hepar_II_III_N"/>
</dbReference>
<evidence type="ECO:0000256" key="5">
    <source>
        <dbReference type="SAM" id="SignalP"/>
    </source>
</evidence>
<evidence type="ECO:0000259" key="7">
    <source>
        <dbReference type="Pfam" id="PF16889"/>
    </source>
</evidence>
<organism evidence="8 9">
    <name type="scientific">Flavobacterium muglaense</name>
    <dbReference type="NCBI Taxonomy" id="2764716"/>
    <lineage>
        <taxon>Bacteria</taxon>
        <taxon>Pseudomonadati</taxon>
        <taxon>Bacteroidota</taxon>
        <taxon>Flavobacteriia</taxon>
        <taxon>Flavobacteriales</taxon>
        <taxon>Flavobacteriaceae</taxon>
        <taxon>Flavobacterium</taxon>
    </lineage>
</organism>
<feature type="domain" description="Heparin-sulfate lyase N-terminal" evidence="7">
    <location>
        <begin position="120"/>
        <end position="344"/>
    </location>
</feature>
<dbReference type="PANTHER" id="PTHR39210">
    <property type="entry name" value="HEPARIN-SULFATE LYASE"/>
    <property type="match status" value="1"/>
</dbReference>
<dbReference type="Pfam" id="PF16889">
    <property type="entry name" value="Hepar_II_III_N"/>
    <property type="match status" value="1"/>
</dbReference>
<keyword evidence="4" id="KW-0456">Lyase</keyword>
<dbReference type="InterPro" id="IPR012480">
    <property type="entry name" value="Hepar_II_III_C"/>
</dbReference>
<dbReference type="InterPro" id="IPR008929">
    <property type="entry name" value="Chondroitin_lyas"/>
</dbReference>
<keyword evidence="2 5" id="KW-0732">Signal</keyword>
<dbReference type="Gene3D" id="1.50.10.100">
    <property type="entry name" value="Chondroitin AC/alginate lyase"/>
    <property type="match status" value="1"/>
</dbReference>
<dbReference type="GO" id="GO:0016829">
    <property type="term" value="F:lyase activity"/>
    <property type="evidence" value="ECO:0007669"/>
    <property type="project" value="UniProtKB-KW"/>
</dbReference>
<dbReference type="PANTHER" id="PTHR39210:SF1">
    <property type="entry name" value="HEPARIN-SULFATE LYASE"/>
    <property type="match status" value="1"/>
</dbReference>
<dbReference type="SUPFAM" id="SSF48230">
    <property type="entry name" value="Chondroitin AC/alginate lyase"/>
    <property type="match status" value="1"/>
</dbReference>
<feature type="signal peptide" evidence="5">
    <location>
        <begin position="1"/>
        <end position="21"/>
    </location>
</feature>
<dbReference type="RefSeq" id="WP_187021819.1">
    <property type="nucleotide sequence ID" value="NZ_JACRUK010000107.1"/>
</dbReference>
<name>A0A923N2U1_9FLAO</name>
<gene>
    <name evidence="8" type="ORF">H8R25_17930</name>
</gene>
<sequence length="602" mass="69836">MLKIKAVFILSIFFVSISLFAQDLPSETVIKTTDLYNHLKDDLKKQIPNTEAALASYYRTAFSQRFYYDWKTVPERFALYQSTFPEAKKDHLERAKDHMTKFAASSPWVLPFNYQNGQKVNAYALRHLARQHKMIDIAFNYFYDNKNPIYINYFTQQMQSLNTALENKTYEKIENGNGTYEAFRSGYRILNWLEIHNLFLGEKAYTDKDQLTTIATLLQHGENLYQTNATFTDGNHQTRGMSALAMLAILLRDFEGTDKWYDRAMLRLNEHLDKEINPDGFQFERSVHYHMSDIETYYFVYQLAKYSNIAIDSTFENKLKSLFTSLAKISYPDKTAPVLQDDTNEPWAEKNDIEGTMTLGYVLFEDPTFGYFAKDKIDAGLYWFLNQHQLESLQDIKKQNPNYGSVALPETAYYVMRQGWDKKDKMMIISNGVDDLKPDHQHGDVLGIQAVANGQVILPNYQVRYSLTDFDFFKSSMVKNVALVDNEVQGKQWTSNEGGSGFGKFKNLPLPKTIAWETNSQFDLFVGSHNGFENIGVNYSRQLIYVKDNFWIVKDNFTSNTPHTYKQVWQGHYTEELKPNLIRSNFPDATGLDIYQLAAVRL</sequence>
<dbReference type="Pfam" id="PF07940">
    <property type="entry name" value="Hepar_II_III_C"/>
    <property type="match status" value="1"/>
</dbReference>
<evidence type="ECO:0000313" key="8">
    <source>
        <dbReference type="EMBL" id="MBC5846294.1"/>
    </source>
</evidence>
<evidence type="ECO:0000256" key="1">
    <source>
        <dbReference type="ARBA" id="ARBA00004418"/>
    </source>
</evidence>
<dbReference type="GO" id="GO:0042597">
    <property type="term" value="C:periplasmic space"/>
    <property type="evidence" value="ECO:0007669"/>
    <property type="project" value="UniProtKB-SubCell"/>
</dbReference>
<dbReference type="Gene3D" id="2.70.98.70">
    <property type="match status" value="1"/>
</dbReference>
<evidence type="ECO:0000259" key="6">
    <source>
        <dbReference type="Pfam" id="PF07940"/>
    </source>
</evidence>
<comment type="caution">
    <text evidence="8">The sequence shown here is derived from an EMBL/GenBank/DDBJ whole genome shotgun (WGS) entry which is preliminary data.</text>
</comment>
<evidence type="ECO:0000256" key="2">
    <source>
        <dbReference type="ARBA" id="ARBA00022729"/>
    </source>
</evidence>
<proteinExistence type="predicted"/>
<accession>A0A923N2U1</accession>
<keyword evidence="3" id="KW-0574">Periplasm</keyword>
<comment type="subcellular location">
    <subcellularLocation>
        <location evidence="1">Periplasm</location>
    </subcellularLocation>
</comment>
<keyword evidence="9" id="KW-1185">Reference proteome</keyword>
<protein>
    <submittedName>
        <fullName evidence="8">Heparinase II/III family protein</fullName>
    </submittedName>
</protein>